<reference evidence="1" key="1">
    <citation type="submission" date="2017-05" db="UniProtKB">
        <authorList>
            <consortium name="EnsemblMetazoa"/>
        </authorList>
    </citation>
    <scope>IDENTIFICATION</scope>
</reference>
<dbReference type="EnsemblMetazoa" id="Aqu2.1.25944_001">
    <property type="protein sequence ID" value="Aqu2.1.25944_001"/>
    <property type="gene ID" value="Aqu2.1.25944"/>
</dbReference>
<evidence type="ECO:0000313" key="1">
    <source>
        <dbReference type="EnsemblMetazoa" id="Aqu2.1.25944_001"/>
    </source>
</evidence>
<accession>A0A1X7UDB7</accession>
<organism evidence="1">
    <name type="scientific">Amphimedon queenslandica</name>
    <name type="common">Sponge</name>
    <dbReference type="NCBI Taxonomy" id="400682"/>
    <lineage>
        <taxon>Eukaryota</taxon>
        <taxon>Metazoa</taxon>
        <taxon>Porifera</taxon>
        <taxon>Demospongiae</taxon>
        <taxon>Heteroscleromorpha</taxon>
        <taxon>Haplosclerida</taxon>
        <taxon>Niphatidae</taxon>
        <taxon>Amphimedon</taxon>
    </lineage>
</organism>
<name>A0A1X7UDB7_AMPQE</name>
<dbReference type="AlphaFoldDB" id="A0A1X7UDB7"/>
<sequence length="255" mass="28655">MAGILKFFKRDSNRLPDPSGPLASVVPPSNIQAANRAVKRALEDEKLAPGGSRGQYEVFSPEEKAIITKCAIDFGVTRAIRKLENKYPGRQLKESTIRTWMKKYKLELRRQSSHDIEVTKLVNDKRGRPLLLGKELDDQVKAYILALRDKGGVINTAIVKSCAIGIVMKTDMRLLKCNGGHIDITKNWALSFLDRLGFVKRRASTKAKVSVEHFEELKAQFLFDINVIVEMAGVPPDLRRENFPVYAKELVGGQH</sequence>
<dbReference type="InParanoid" id="A0A1X7UDB7"/>
<protein>
    <submittedName>
        <fullName evidence="1">Uncharacterized protein</fullName>
    </submittedName>
</protein>
<proteinExistence type="predicted"/>